<sequence length="76" mass="8417">WVLTSFSSPLQFSYGDESLSPTTASIQLTFLRLLSTEGSQNVTYHCKNSIAYMDEETGNLKKALLIQGSNDVEIRA</sequence>
<organism evidence="5 6">
    <name type="scientific">Anas platyrhynchos</name>
    <name type="common">Mallard</name>
    <name type="synonym">Anas boschas</name>
    <dbReference type="NCBI Taxonomy" id="8839"/>
    <lineage>
        <taxon>Eukaryota</taxon>
        <taxon>Metazoa</taxon>
        <taxon>Chordata</taxon>
        <taxon>Craniata</taxon>
        <taxon>Vertebrata</taxon>
        <taxon>Euteleostomi</taxon>
        <taxon>Archelosauria</taxon>
        <taxon>Archosauria</taxon>
        <taxon>Dinosauria</taxon>
        <taxon>Saurischia</taxon>
        <taxon>Theropoda</taxon>
        <taxon>Coelurosauria</taxon>
        <taxon>Aves</taxon>
        <taxon>Neognathae</taxon>
        <taxon>Galloanserae</taxon>
        <taxon>Anseriformes</taxon>
        <taxon>Anatidae</taxon>
        <taxon>Anatinae</taxon>
        <taxon>Anas</taxon>
    </lineage>
</organism>
<feature type="domain" description="Fibrillar collagen NC1" evidence="4">
    <location>
        <begin position="1"/>
        <end position="76"/>
    </location>
</feature>
<feature type="non-terminal residue" evidence="5">
    <location>
        <position position="1"/>
    </location>
</feature>
<dbReference type="GO" id="GO:0005576">
    <property type="term" value="C:extracellular region"/>
    <property type="evidence" value="ECO:0007669"/>
    <property type="project" value="UniProtKB-SubCell"/>
</dbReference>
<name>R0K9C0_ANAPL</name>
<dbReference type="PROSITE" id="PS51461">
    <property type="entry name" value="NC1_FIB"/>
    <property type="match status" value="1"/>
</dbReference>
<keyword evidence="6" id="KW-1185">Reference proteome</keyword>
<gene>
    <name evidence="5" type="ORF">Anapl_16310</name>
</gene>
<dbReference type="SMART" id="SM00038">
    <property type="entry name" value="COLFI"/>
    <property type="match status" value="1"/>
</dbReference>
<proteinExistence type="predicted"/>
<evidence type="ECO:0000256" key="3">
    <source>
        <dbReference type="ARBA" id="ARBA00023119"/>
    </source>
</evidence>
<keyword evidence="2" id="KW-0964">Secreted</keyword>
<dbReference type="EMBL" id="KB742577">
    <property type="protein sequence ID" value="EOB06856.1"/>
    <property type="molecule type" value="Genomic_DNA"/>
</dbReference>
<keyword evidence="3 5" id="KW-0176">Collagen</keyword>
<evidence type="ECO:0000313" key="6">
    <source>
        <dbReference type="Proteomes" id="UP000296049"/>
    </source>
</evidence>
<evidence type="ECO:0000313" key="5">
    <source>
        <dbReference type="EMBL" id="EOB06856.1"/>
    </source>
</evidence>
<dbReference type="AlphaFoldDB" id="R0K9C0"/>
<dbReference type="GO" id="GO:0005201">
    <property type="term" value="F:extracellular matrix structural constituent"/>
    <property type="evidence" value="ECO:0007669"/>
    <property type="project" value="InterPro"/>
</dbReference>
<evidence type="ECO:0000259" key="4">
    <source>
        <dbReference type="PROSITE" id="PS51461"/>
    </source>
</evidence>
<dbReference type="InterPro" id="IPR000885">
    <property type="entry name" value="Fib_collagen_C"/>
</dbReference>
<accession>R0K9C0</accession>
<feature type="non-terminal residue" evidence="5">
    <location>
        <position position="76"/>
    </location>
</feature>
<evidence type="ECO:0000256" key="1">
    <source>
        <dbReference type="ARBA" id="ARBA00004613"/>
    </source>
</evidence>
<dbReference type="GO" id="GO:0005581">
    <property type="term" value="C:collagen trimer"/>
    <property type="evidence" value="ECO:0007669"/>
    <property type="project" value="UniProtKB-KW"/>
</dbReference>
<reference evidence="6" key="1">
    <citation type="journal article" date="2013" name="Nat. Genet.">
        <title>The duck genome and transcriptome provide insight into an avian influenza virus reservoir species.</title>
        <authorList>
            <person name="Huang Y."/>
            <person name="Li Y."/>
            <person name="Burt D.W."/>
            <person name="Chen H."/>
            <person name="Zhang Y."/>
            <person name="Qian W."/>
            <person name="Kim H."/>
            <person name="Gan S."/>
            <person name="Zhao Y."/>
            <person name="Li J."/>
            <person name="Yi K."/>
            <person name="Feng H."/>
            <person name="Zhu P."/>
            <person name="Li B."/>
            <person name="Liu Q."/>
            <person name="Fairley S."/>
            <person name="Magor K.E."/>
            <person name="Du Z."/>
            <person name="Hu X."/>
            <person name="Goodman L."/>
            <person name="Tafer H."/>
            <person name="Vignal A."/>
            <person name="Lee T."/>
            <person name="Kim K.W."/>
            <person name="Sheng Z."/>
            <person name="An Y."/>
            <person name="Searle S."/>
            <person name="Herrero J."/>
            <person name="Groenen M.A."/>
            <person name="Crooijmans R.P."/>
            <person name="Faraut T."/>
            <person name="Cai Q."/>
            <person name="Webster R.G."/>
            <person name="Aldridge J.R."/>
            <person name="Warren W.C."/>
            <person name="Bartschat S."/>
            <person name="Kehr S."/>
            <person name="Marz M."/>
            <person name="Stadler P.F."/>
            <person name="Smith J."/>
            <person name="Kraus R.H."/>
            <person name="Zhao Y."/>
            <person name="Ren L."/>
            <person name="Fei J."/>
            <person name="Morisson M."/>
            <person name="Kaiser P."/>
            <person name="Griffin D.K."/>
            <person name="Rao M."/>
            <person name="Pitel F."/>
            <person name="Wang J."/>
            <person name="Li N."/>
        </authorList>
    </citation>
    <scope>NUCLEOTIDE SEQUENCE [LARGE SCALE GENOMIC DNA]</scope>
</reference>
<comment type="subcellular location">
    <subcellularLocation>
        <location evidence="1">Secreted</location>
    </subcellularLocation>
</comment>
<dbReference type="Pfam" id="PF01410">
    <property type="entry name" value="COLFI"/>
    <property type="match status" value="1"/>
</dbReference>
<dbReference type="Gene3D" id="2.60.120.1000">
    <property type="match status" value="1"/>
</dbReference>
<evidence type="ECO:0000256" key="2">
    <source>
        <dbReference type="ARBA" id="ARBA00022525"/>
    </source>
</evidence>
<protein>
    <submittedName>
        <fullName evidence="5">Collagen alpha-1(II) chain</fullName>
    </submittedName>
</protein>
<dbReference type="Proteomes" id="UP000296049">
    <property type="component" value="Unassembled WGS sequence"/>
</dbReference>